<dbReference type="OrthoDB" id="5429780at2759"/>
<dbReference type="AlphaFoldDB" id="A0A8H3G8D1"/>
<proteinExistence type="predicted"/>
<organism evidence="1 2">
    <name type="scientific">Heterodermia speciosa</name>
    <dbReference type="NCBI Taxonomy" id="116794"/>
    <lineage>
        <taxon>Eukaryota</taxon>
        <taxon>Fungi</taxon>
        <taxon>Dikarya</taxon>
        <taxon>Ascomycota</taxon>
        <taxon>Pezizomycotina</taxon>
        <taxon>Lecanoromycetes</taxon>
        <taxon>OSLEUM clade</taxon>
        <taxon>Lecanoromycetidae</taxon>
        <taxon>Caliciales</taxon>
        <taxon>Physciaceae</taxon>
        <taxon>Heterodermia</taxon>
    </lineage>
</organism>
<dbReference type="Proteomes" id="UP000664521">
    <property type="component" value="Unassembled WGS sequence"/>
</dbReference>
<comment type="caution">
    <text evidence="1">The sequence shown here is derived from an EMBL/GenBank/DDBJ whole genome shotgun (WGS) entry which is preliminary data.</text>
</comment>
<keyword evidence="2" id="KW-1185">Reference proteome</keyword>
<evidence type="ECO:0000313" key="2">
    <source>
        <dbReference type="Proteomes" id="UP000664521"/>
    </source>
</evidence>
<evidence type="ECO:0000313" key="1">
    <source>
        <dbReference type="EMBL" id="CAF9937710.1"/>
    </source>
</evidence>
<gene>
    <name evidence="1" type="ORF">HETSPECPRED_000623</name>
</gene>
<accession>A0A8H3G8D1</accession>
<sequence length="314" mass="35053">MSTILLSSEALQFVSDCGEEVTRTGGWLKLKLSRVSSSSDDDDESTIQLPYDLHSQQTFEFLGFFALTASHLLNHFLETLKTFSQTTIPDIAKAQIRSSRDAALDSDDWRLALDSMGIKPSLKDAIMDPYFDAIRLTKTATFWDVDTMMAKWLYLANLEPTVLKPRKGNKRYIPLQARIKESASKDISTTLNVPIPDDTSEDSSNPIIATAVSEKAIGDTKIELFKGSDLLRLQSAIRIDSDPPGTNTNRLTNVLSQVPGDFSGDESVLYFSKQREVAFYYADYARCRVAEERQDVVDVGILTTSISVQGLLWR</sequence>
<reference evidence="1" key="1">
    <citation type="submission" date="2021-03" db="EMBL/GenBank/DDBJ databases">
        <authorList>
            <person name="Tagirdzhanova G."/>
        </authorList>
    </citation>
    <scope>NUCLEOTIDE SEQUENCE</scope>
</reference>
<name>A0A8H3G8D1_9LECA</name>
<dbReference type="EMBL" id="CAJPDS010000104">
    <property type="protein sequence ID" value="CAF9937710.1"/>
    <property type="molecule type" value="Genomic_DNA"/>
</dbReference>
<protein>
    <submittedName>
        <fullName evidence="1">Uncharacterized protein</fullName>
    </submittedName>
</protein>